<comment type="similarity">
    <text evidence="1">Belongs to the peptidase S33 family.</text>
</comment>
<name>A0A183DXY0_9BILA</name>
<keyword evidence="2" id="KW-0378">Hydrolase</keyword>
<gene>
    <name evidence="4" type="ORF">GPUH_LOCUS13571</name>
</gene>
<dbReference type="InterPro" id="IPR000639">
    <property type="entry name" value="Epox_hydrolase-like"/>
</dbReference>
<feature type="domain" description="AB hydrolase-1" evidence="3">
    <location>
        <begin position="65"/>
        <end position="187"/>
    </location>
</feature>
<reference evidence="6" key="1">
    <citation type="submission" date="2016-06" db="UniProtKB">
        <authorList>
            <consortium name="WormBaseParasite"/>
        </authorList>
    </citation>
    <scope>IDENTIFICATION</scope>
</reference>
<evidence type="ECO:0000259" key="3">
    <source>
        <dbReference type="Pfam" id="PF00561"/>
    </source>
</evidence>
<organism evidence="6">
    <name type="scientific">Gongylonema pulchrum</name>
    <dbReference type="NCBI Taxonomy" id="637853"/>
    <lineage>
        <taxon>Eukaryota</taxon>
        <taxon>Metazoa</taxon>
        <taxon>Ecdysozoa</taxon>
        <taxon>Nematoda</taxon>
        <taxon>Chromadorea</taxon>
        <taxon>Rhabditida</taxon>
        <taxon>Spirurina</taxon>
        <taxon>Spiruromorpha</taxon>
        <taxon>Spiruroidea</taxon>
        <taxon>Gongylonematidae</taxon>
        <taxon>Gongylonema</taxon>
    </lineage>
</organism>
<evidence type="ECO:0000256" key="1">
    <source>
        <dbReference type="ARBA" id="ARBA00010088"/>
    </source>
</evidence>
<proteinExistence type="inferred from homology"/>
<evidence type="ECO:0000313" key="6">
    <source>
        <dbReference type="WBParaSite" id="GPUH_0001358601-mRNA-1"/>
    </source>
</evidence>
<dbReference type="GO" id="GO:0097176">
    <property type="term" value="P:epoxide metabolic process"/>
    <property type="evidence" value="ECO:0007669"/>
    <property type="project" value="TreeGrafter"/>
</dbReference>
<dbReference type="WBParaSite" id="GPUH_0001358601-mRNA-1">
    <property type="protein sequence ID" value="GPUH_0001358601-mRNA-1"/>
    <property type="gene ID" value="GPUH_0001358601"/>
</dbReference>
<dbReference type="PANTHER" id="PTHR21661:SF35">
    <property type="entry name" value="EPOXIDE HYDROLASE"/>
    <property type="match status" value="1"/>
</dbReference>
<accession>A0A183DXY0</accession>
<dbReference type="Gene3D" id="3.40.50.1820">
    <property type="entry name" value="alpha/beta hydrolase"/>
    <property type="match status" value="1"/>
</dbReference>
<dbReference type="PRINTS" id="PR00412">
    <property type="entry name" value="EPOXHYDRLASE"/>
</dbReference>
<dbReference type="AlphaFoldDB" id="A0A183DXY0"/>
<evidence type="ECO:0000313" key="5">
    <source>
        <dbReference type="Proteomes" id="UP000271098"/>
    </source>
</evidence>
<protein>
    <submittedName>
        <fullName evidence="6">AB hydrolase-1 domain-containing protein</fullName>
    </submittedName>
</protein>
<dbReference type="Proteomes" id="UP000271098">
    <property type="component" value="Unassembled WGS sequence"/>
</dbReference>
<dbReference type="InterPro" id="IPR029058">
    <property type="entry name" value="AB_hydrolase_fold"/>
</dbReference>
<evidence type="ECO:0000256" key="2">
    <source>
        <dbReference type="ARBA" id="ARBA00022801"/>
    </source>
</evidence>
<dbReference type="InterPro" id="IPR000073">
    <property type="entry name" value="AB_hydrolase_1"/>
</dbReference>
<dbReference type="GO" id="GO:0004301">
    <property type="term" value="F:epoxide hydrolase activity"/>
    <property type="evidence" value="ECO:0007669"/>
    <property type="project" value="TreeGrafter"/>
</dbReference>
<dbReference type="SUPFAM" id="SSF53474">
    <property type="entry name" value="alpha/beta-Hydrolases"/>
    <property type="match status" value="1"/>
</dbReference>
<reference evidence="4 5" key="2">
    <citation type="submission" date="2018-11" db="EMBL/GenBank/DDBJ databases">
        <authorList>
            <consortium name="Pathogen Informatics"/>
        </authorList>
    </citation>
    <scope>NUCLEOTIDE SEQUENCE [LARGE SCALE GENOMIC DNA]</scope>
</reference>
<dbReference type="Pfam" id="PF00561">
    <property type="entry name" value="Abhydrolase_1"/>
    <property type="match status" value="1"/>
</dbReference>
<dbReference type="EMBL" id="UYRT01080348">
    <property type="protein sequence ID" value="VDN22561.1"/>
    <property type="molecule type" value="Genomic_DNA"/>
</dbReference>
<keyword evidence="5" id="KW-1185">Reference proteome</keyword>
<evidence type="ECO:0000313" key="4">
    <source>
        <dbReference type="EMBL" id="VDN22561.1"/>
    </source>
</evidence>
<dbReference type="OrthoDB" id="7130006at2759"/>
<sequence>MAQPALSGTQRSLPTIAADGWFGSGKKREDDERIMPVLVNVSSQAIEVHFIHMKPAKGTYKVIVPLLLVHGWPSNVFEFYKIIPMLVDPVQQLGSDVDLAFEVVAPSIPGFAWSSAPKKTGFNTEATARIFWKLMTRLGFSRFLLQGGDWGSPITTSIALYFPQHVIGLHLNMATAISWKALLYQLVGLVLPKLAFSSETFHHFSPSTYFMDVLQETGYLHIQATKPDTVGMFLGYLNALRPQLIPVSVTQKSLTDYEKYTEDGFISASRFYSPD</sequence>
<dbReference type="PANTHER" id="PTHR21661">
    <property type="entry name" value="EPOXIDE HYDROLASE 1-RELATED"/>
    <property type="match status" value="1"/>
</dbReference>